<dbReference type="EMBL" id="MT631256">
    <property type="protein sequence ID" value="QNO47318.1"/>
    <property type="molecule type" value="Genomic_DNA"/>
</dbReference>
<evidence type="ECO:0000313" key="5">
    <source>
        <dbReference type="EMBL" id="QNO47318.1"/>
    </source>
</evidence>
<dbReference type="GO" id="GO:0006520">
    <property type="term" value="P:amino acid metabolic process"/>
    <property type="evidence" value="ECO:0007669"/>
    <property type="project" value="InterPro"/>
</dbReference>
<feature type="domain" description="Homoserine dehydrogenase catalytic" evidence="2">
    <location>
        <begin position="1"/>
        <end position="58"/>
    </location>
</feature>
<keyword evidence="1" id="KW-0560">Oxidoreductase</keyword>
<dbReference type="Gene3D" id="3.30.360.10">
    <property type="entry name" value="Dihydrodipicolinate Reductase, domain 2"/>
    <property type="match status" value="1"/>
</dbReference>
<gene>
    <name evidence="4" type="ORF">ADAEDOLL_00028</name>
    <name evidence="3" type="ORF">FNEBEAIM_00002</name>
    <name evidence="5" type="ORF">JBNABBKG_00011</name>
</gene>
<accession>A0A7G9YGT8</accession>
<dbReference type="InterPro" id="IPR001342">
    <property type="entry name" value="HDH_cat"/>
</dbReference>
<protein>
    <recommendedName>
        <fullName evidence="2">Homoserine dehydrogenase catalytic domain-containing protein</fullName>
    </recommendedName>
</protein>
<evidence type="ECO:0000313" key="4">
    <source>
        <dbReference type="EMBL" id="QNO47222.1"/>
    </source>
</evidence>
<reference evidence="4" key="1">
    <citation type="submission" date="2020-06" db="EMBL/GenBank/DDBJ databases">
        <title>Unique genomic features of the anaerobic methanotrophic archaea.</title>
        <authorList>
            <person name="Chadwick G.L."/>
            <person name="Skennerton C.T."/>
            <person name="Laso-Perez R."/>
            <person name="Leu A.O."/>
            <person name="Speth D.R."/>
            <person name="Yu H."/>
            <person name="Morgan-Lang C."/>
            <person name="Hatzenpichler R."/>
            <person name="Goudeau D."/>
            <person name="Malmstrom R."/>
            <person name="Brazelton W.J."/>
            <person name="Woyke T."/>
            <person name="Hallam S.J."/>
            <person name="Tyson G.W."/>
            <person name="Wegener G."/>
            <person name="Boetius A."/>
            <person name="Orphan V."/>
        </authorList>
    </citation>
    <scope>NUCLEOTIDE SEQUENCE</scope>
</reference>
<dbReference type="EMBL" id="MT630623">
    <property type="protein sequence ID" value="QNO41345.1"/>
    <property type="molecule type" value="Genomic_DNA"/>
</dbReference>
<dbReference type="SUPFAM" id="SSF55347">
    <property type="entry name" value="Glyceraldehyde-3-phosphate dehydrogenase-like, C-terminal domain"/>
    <property type="match status" value="1"/>
</dbReference>
<evidence type="ECO:0000259" key="2">
    <source>
        <dbReference type="Pfam" id="PF00742"/>
    </source>
</evidence>
<sequence length="93" mass="9967">MDGEGVSYQHARGAAQEPDIAKVDPTADVDRIDTAATITVIVNSIFGVAVGYAECVVNTARSRGVNLVDCRLRLYVPGPTGFPNPVRRYIYVG</sequence>
<proteinExistence type="predicted"/>
<evidence type="ECO:0000313" key="3">
    <source>
        <dbReference type="EMBL" id="QNO41345.1"/>
    </source>
</evidence>
<dbReference type="EMBL" id="MT631244">
    <property type="protein sequence ID" value="QNO47222.1"/>
    <property type="molecule type" value="Genomic_DNA"/>
</dbReference>
<organism evidence="4">
    <name type="scientific">Candidatus Methanogaster sp. ANME-2c ERB4</name>
    <dbReference type="NCBI Taxonomy" id="2759911"/>
    <lineage>
        <taxon>Archaea</taxon>
        <taxon>Methanobacteriati</taxon>
        <taxon>Methanobacteriota</taxon>
        <taxon>Stenosarchaea group</taxon>
        <taxon>Methanomicrobia</taxon>
        <taxon>Methanosarcinales</taxon>
        <taxon>ANME-2 cluster</taxon>
        <taxon>Candidatus Methanogasteraceae</taxon>
        <taxon>Candidatus Methanogaster</taxon>
    </lineage>
</organism>
<dbReference type="GO" id="GO:0016491">
    <property type="term" value="F:oxidoreductase activity"/>
    <property type="evidence" value="ECO:0007669"/>
    <property type="project" value="UniProtKB-KW"/>
</dbReference>
<dbReference type="AlphaFoldDB" id="A0A7G9YGT8"/>
<evidence type="ECO:0000256" key="1">
    <source>
        <dbReference type="ARBA" id="ARBA00023002"/>
    </source>
</evidence>
<name>A0A7G9YGT8_9EURY</name>
<dbReference type="Pfam" id="PF00742">
    <property type="entry name" value="Homoserine_dh"/>
    <property type="match status" value="1"/>
</dbReference>